<dbReference type="Pfam" id="PF21762">
    <property type="entry name" value="DEDDh_C"/>
    <property type="match status" value="1"/>
</dbReference>
<comment type="caution">
    <text evidence="2">The sequence shown here is derived from an EMBL/GenBank/DDBJ whole genome shotgun (WGS) entry which is preliminary data.</text>
</comment>
<dbReference type="OrthoDB" id="5953249at2759"/>
<dbReference type="AlphaFoldDB" id="A0A0F4GVG4"/>
<dbReference type="InterPro" id="IPR036397">
    <property type="entry name" value="RNaseH_sf"/>
</dbReference>
<sequence>MTYQIRQPQVPGLSNKKRCWKQAWHTLPHDERAQLRQKYNNDKKAYLAAFRLDETDQEAMFYLGVAAFIRFETQMLNRLQSREYEQRALLTCTDVVQCMAQEGLLPEVVFMAIDFEQDVHGKEATELGLARLDMQHLEQGIQGSNIATAGRKRRNYLFDNYMRIDIAQLPKVIADSLSEDNRIILVGHGIAVEVGWLKKLGVPIEDLKSVEVIVDTIRLAREVLGCSQSLESVMSAIGIPYEHNTFHCGGNDAFYTMQVFLALLIRRAEEEMAEDGGFGGSVYATLREMAWRAAPLKRDVRRIMDESREEEEFGGFGGLFVESG</sequence>
<dbReference type="Proteomes" id="UP000033647">
    <property type="component" value="Unassembled WGS sequence"/>
</dbReference>
<dbReference type="Gene3D" id="3.30.420.10">
    <property type="entry name" value="Ribonuclease H-like superfamily/Ribonuclease H"/>
    <property type="match status" value="1"/>
</dbReference>
<dbReference type="InterPro" id="IPR048519">
    <property type="entry name" value="Gfd2/YDR514C-like_C"/>
</dbReference>
<dbReference type="PANTHER" id="PTHR28083:SF1">
    <property type="entry name" value="GOOD FOR FULL DBP5 ACTIVITY PROTEIN 2"/>
    <property type="match status" value="1"/>
</dbReference>
<gene>
    <name evidence="2" type="ORF">TI39_contig298g00003</name>
</gene>
<dbReference type="SUPFAM" id="SSF53098">
    <property type="entry name" value="Ribonuclease H-like"/>
    <property type="match status" value="1"/>
</dbReference>
<evidence type="ECO:0000313" key="2">
    <source>
        <dbReference type="EMBL" id="KJY01234.1"/>
    </source>
</evidence>
<feature type="domain" description="Gfd2/YDR514C-like C-terminal" evidence="1">
    <location>
        <begin position="176"/>
        <end position="262"/>
    </location>
</feature>
<keyword evidence="3" id="KW-1185">Reference proteome</keyword>
<dbReference type="GO" id="GO:0003676">
    <property type="term" value="F:nucleic acid binding"/>
    <property type="evidence" value="ECO:0007669"/>
    <property type="project" value="InterPro"/>
</dbReference>
<dbReference type="EMBL" id="LAFY01000290">
    <property type="protein sequence ID" value="KJY01234.1"/>
    <property type="molecule type" value="Genomic_DNA"/>
</dbReference>
<name>A0A0F4GVG4_9PEZI</name>
<dbReference type="InterPro" id="IPR012337">
    <property type="entry name" value="RNaseH-like_sf"/>
</dbReference>
<organism evidence="2 3">
    <name type="scientific">Zymoseptoria brevis</name>
    <dbReference type="NCBI Taxonomy" id="1047168"/>
    <lineage>
        <taxon>Eukaryota</taxon>
        <taxon>Fungi</taxon>
        <taxon>Dikarya</taxon>
        <taxon>Ascomycota</taxon>
        <taxon>Pezizomycotina</taxon>
        <taxon>Dothideomycetes</taxon>
        <taxon>Dothideomycetidae</taxon>
        <taxon>Mycosphaerellales</taxon>
        <taxon>Mycosphaerellaceae</taxon>
        <taxon>Zymoseptoria</taxon>
    </lineage>
</organism>
<dbReference type="InterPro" id="IPR040151">
    <property type="entry name" value="Gfd2/YDR514C-like"/>
</dbReference>
<protein>
    <recommendedName>
        <fullName evidence="1">Gfd2/YDR514C-like C-terminal domain-containing protein</fullName>
    </recommendedName>
</protein>
<reference evidence="2 3" key="1">
    <citation type="submission" date="2015-03" db="EMBL/GenBank/DDBJ databases">
        <title>RNA-seq based gene annotation and comparative genomics of four Zymoseptoria species reveal species-specific pathogenicity related genes and transposable element activity.</title>
        <authorList>
            <person name="Grandaubert J."/>
            <person name="Bhattacharyya A."/>
            <person name="Stukenbrock E.H."/>
        </authorList>
    </citation>
    <scope>NUCLEOTIDE SEQUENCE [LARGE SCALE GENOMIC DNA]</scope>
    <source>
        <strain evidence="2 3">Zb18110</strain>
    </source>
</reference>
<proteinExistence type="predicted"/>
<evidence type="ECO:0000313" key="3">
    <source>
        <dbReference type="Proteomes" id="UP000033647"/>
    </source>
</evidence>
<dbReference type="PANTHER" id="PTHR28083">
    <property type="entry name" value="GOOD FOR FULL DBP5 ACTIVITY PROTEIN 2"/>
    <property type="match status" value="1"/>
</dbReference>
<evidence type="ECO:0000259" key="1">
    <source>
        <dbReference type="Pfam" id="PF21762"/>
    </source>
</evidence>
<accession>A0A0F4GVG4</accession>